<dbReference type="EMBL" id="CP102453">
    <property type="protein sequence ID" value="UUX32778.1"/>
    <property type="molecule type" value="Genomic_DNA"/>
</dbReference>
<protein>
    <submittedName>
        <fullName evidence="3">Metallophosphoesterase family protein</fullName>
    </submittedName>
</protein>
<feature type="signal peptide" evidence="1">
    <location>
        <begin position="1"/>
        <end position="29"/>
    </location>
</feature>
<gene>
    <name evidence="3" type="ORF">NRE15_07550</name>
</gene>
<dbReference type="Proteomes" id="UP001315967">
    <property type="component" value="Chromosome"/>
</dbReference>
<dbReference type="InterPro" id="IPR004843">
    <property type="entry name" value="Calcineurin-like_PHP"/>
</dbReference>
<reference evidence="3 4" key="1">
    <citation type="submission" date="2022-08" db="EMBL/GenBank/DDBJ databases">
        <title>Aerococcaceae sp. nov isolated from spoiled eye mask.</title>
        <authorList>
            <person name="Zhou G."/>
            <person name="Xie X.-B."/>
            <person name="Shi Q.-S."/>
            <person name="Wang Y.-S."/>
            <person name="Wen X."/>
            <person name="Peng H."/>
            <person name="Yang X.-J."/>
            <person name="Tao H.-B."/>
            <person name="Huang X.-M."/>
        </authorList>
    </citation>
    <scope>NUCLEOTIDE SEQUENCE [LARGE SCALE GENOMIC DNA]</scope>
    <source>
        <strain evidence="4">DM20194951</strain>
    </source>
</reference>
<evidence type="ECO:0000313" key="4">
    <source>
        <dbReference type="Proteomes" id="UP001315967"/>
    </source>
</evidence>
<dbReference type="SUPFAM" id="SSF56300">
    <property type="entry name" value="Metallo-dependent phosphatases"/>
    <property type="match status" value="1"/>
</dbReference>
<evidence type="ECO:0000313" key="3">
    <source>
        <dbReference type="EMBL" id="UUX32778.1"/>
    </source>
</evidence>
<sequence>MKSLKKLVLTSLLASTLLTGLEFQPIAYAQDTATATITEETLKANEDRANDPAFSEDAITENDGVEVDEERNILSVTIGGETAEVTAENPAVPEAPVNNNPNRISTNLTDDPSTSMHFQWHTTEVDENASLYIWEDGQNIGDAVKVTPEINEIDDAYYIQQTEEGHYVYAIVWDEEEDEPMTDDDDPWFAVENPDQVVGYFTDEAFTESNLLWLDKGFDNYSLALPYPAFTETAYKATATELKPGTVYHYAVGNTETLISPTATFTTAAQGQEDFTFIHYTDTQNAFSSENQRSEADYSKSTLESAVANPEAANARFAIHTGDVVNDDWNDTEWNLTLNALAPINEAMPHLFVTGNHDNNNFLTHINTNNEVEGMESGVAYSTRYNNVQFIVLNTEQFNESDEEVPPTILENQMTWFKEELQAANDAKANGEIDWIIVNYHRPMFSSSYHALEDEEVQVGRDELMSVLDEYDVDAVFNGHDHNLTVTHALKHNADAFGNAEVATAGETDGDTTTFTSPEGTVFFVPNTAGTKTYDTIYKLQSFDWILEEEDIDVTYDELFGHELTEEDIQNFRELLLTEEQPFRSSFYSDGHSNARESNIQHYSIVDVTADSLTYEVYEVVGEDLVNRETNLVHTYVITK</sequence>
<evidence type="ECO:0000256" key="1">
    <source>
        <dbReference type="SAM" id="SignalP"/>
    </source>
</evidence>
<name>A0ABY5P2U3_9LACT</name>
<keyword evidence="4" id="KW-1185">Reference proteome</keyword>
<dbReference type="PANTHER" id="PTHR45867">
    <property type="entry name" value="PURPLE ACID PHOSPHATASE"/>
    <property type="match status" value="1"/>
</dbReference>
<dbReference type="Gene3D" id="3.60.21.10">
    <property type="match status" value="1"/>
</dbReference>
<keyword evidence="1" id="KW-0732">Signal</keyword>
<organism evidence="3 4">
    <name type="scientific">Fundicoccus culcitae</name>
    <dbReference type="NCBI Taxonomy" id="2969821"/>
    <lineage>
        <taxon>Bacteria</taxon>
        <taxon>Bacillati</taxon>
        <taxon>Bacillota</taxon>
        <taxon>Bacilli</taxon>
        <taxon>Lactobacillales</taxon>
        <taxon>Aerococcaceae</taxon>
        <taxon>Fundicoccus</taxon>
    </lineage>
</organism>
<proteinExistence type="predicted"/>
<evidence type="ECO:0000259" key="2">
    <source>
        <dbReference type="Pfam" id="PF00149"/>
    </source>
</evidence>
<feature type="domain" description="Calcineurin-like phosphoesterase" evidence="2">
    <location>
        <begin position="276"/>
        <end position="483"/>
    </location>
</feature>
<dbReference type="Pfam" id="PF00149">
    <property type="entry name" value="Metallophos"/>
    <property type="match status" value="1"/>
</dbReference>
<feature type="chain" id="PRO_5047429854" evidence="1">
    <location>
        <begin position="30"/>
        <end position="640"/>
    </location>
</feature>
<dbReference type="RefSeq" id="WP_313792277.1">
    <property type="nucleotide sequence ID" value="NZ_CP102453.1"/>
</dbReference>
<dbReference type="PANTHER" id="PTHR45867:SF3">
    <property type="entry name" value="ACID PHOSPHATASE TYPE 7"/>
    <property type="match status" value="1"/>
</dbReference>
<dbReference type="InterPro" id="IPR029052">
    <property type="entry name" value="Metallo-depent_PP-like"/>
</dbReference>
<accession>A0ABY5P2U3</accession>